<evidence type="ECO:0000313" key="1">
    <source>
        <dbReference type="EMBL" id="JAH78178.1"/>
    </source>
</evidence>
<reference evidence="1" key="2">
    <citation type="journal article" date="2015" name="Fish Shellfish Immunol.">
        <title>Early steps in the European eel (Anguilla anguilla)-Vibrio vulnificus interaction in the gills: Role of the RtxA13 toxin.</title>
        <authorList>
            <person name="Callol A."/>
            <person name="Pajuelo D."/>
            <person name="Ebbesson L."/>
            <person name="Teles M."/>
            <person name="MacKenzie S."/>
            <person name="Amaro C."/>
        </authorList>
    </citation>
    <scope>NUCLEOTIDE SEQUENCE</scope>
</reference>
<proteinExistence type="predicted"/>
<dbReference type="AlphaFoldDB" id="A0A0E9VLR9"/>
<protein>
    <submittedName>
        <fullName evidence="1">Uncharacterized protein</fullName>
    </submittedName>
</protein>
<sequence length="22" mass="2704">MGLKRYEIPSLPVCHFVYKYLF</sequence>
<name>A0A0E9VLR9_ANGAN</name>
<organism evidence="1">
    <name type="scientific">Anguilla anguilla</name>
    <name type="common">European freshwater eel</name>
    <name type="synonym">Muraena anguilla</name>
    <dbReference type="NCBI Taxonomy" id="7936"/>
    <lineage>
        <taxon>Eukaryota</taxon>
        <taxon>Metazoa</taxon>
        <taxon>Chordata</taxon>
        <taxon>Craniata</taxon>
        <taxon>Vertebrata</taxon>
        <taxon>Euteleostomi</taxon>
        <taxon>Actinopterygii</taxon>
        <taxon>Neopterygii</taxon>
        <taxon>Teleostei</taxon>
        <taxon>Anguilliformes</taxon>
        <taxon>Anguillidae</taxon>
        <taxon>Anguilla</taxon>
    </lineage>
</organism>
<accession>A0A0E9VLR9</accession>
<dbReference type="EMBL" id="GBXM01030399">
    <property type="protein sequence ID" value="JAH78178.1"/>
    <property type="molecule type" value="Transcribed_RNA"/>
</dbReference>
<reference evidence="1" key="1">
    <citation type="submission" date="2014-11" db="EMBL/GenBank/DDBJ databases">
        <authorList>
            <person name="Amaro Gonzalez C."/>
        </authorList>
    </citation>
    <scope>NUCLEOTIDE SEQUENCE</scope>
</reference>